<dbReference type="InterPro" id="IPR012347">
    <property type="entry name" value="Ferritin-like"/>
</dbReference>
<gene>
    <name evidence="1" type="ordered locus">Desaci_0639</name>
</gene>
<reference evidence="1 2" key="1">
    <citation type="journal article" date="2012" name="J. Bacteriol.">
        <title>Complete genome sequences of Desulfosporosinus orientis DSM765T, Desulfosporosinus youngiae DSM17734T, Desulfosporosinus meridiei DSM13257T, and Desulfosporosinus acidiphilus DSM22704T.</title>
        <authorList>
            <person name="Pester M."/>
            <person name="Brambilla E."/>
            <person name="Alazard D."/>
            <person name="Rattei T."/>
            <person name="Weinmaier T."/>
            <person name="Han J."/>
            <person name="Lucas S."/>
            <person name="Lapidus A."/>
            <person name="Cheng J.F."/>
            <person name="Goodwin L."/>
            <person name="Pitluck S."/>
            <person name="Peters L."/>
            <person name="Ovchinnikova G."/>
            <person name="Teshima H."/>
            <person name="Detter J.C."/>
            <person name="Han C.S."/>
            <person name="Tapia R."/>
            <person name="Land M.L."/>
            <person name="Hauser L."/>
            <person name="Kyrpides N.C."/>
            <person name="Ivanova N.N."/>
            <person name="Pagani I."/>
            <person name="Huntmann M."/>
            <person name="Wei C.L."/>
            <person name="Davenport K.W."/>
            <person name="Daligault H."/>
            <person name="Chain P.S."/>
            <person name="Chen A."/>
            <person name="Mavromatis K."/>
            <person name="Markowitz V."/>
            <person name="Szeto E."/>
            <person name="Mikhailova N."/>
            <person name="Pati A."/>
            <person name="Wagner M."/>
            <person name="Woyke T."/>
            <person name="Ollivier B."/>
            <person name="Klenk H.P."/>
            <person name="Spring S."/>
            <person name="Loy A."/>
        </authorList>
    </citation>
    <scope>NUCLEOTIDE SEQUENCE [LARGE SCALE GENOMIC DNA]</scope>
    <source>
        <strain evidence="2">DSM 22704 / JCM 16185 / SJ4</strain>
    </source>
</reference>
<protein>
    <recommendedName>
        <fullName evidence="3">DUF3231 family protein</fullName>
    </recommendedName>
</protein>
<dbReference type="Proteomes" id="UP000002892">
    <property type="component" value="Chromosome"/>
</dbReference>
<name>I4D1M7_DESAJ</name>
<dbReference type="RefSeq" id="WP_014825713.1">
    <property type="nucleotide sequence ID" value="NC_018068.1"/>
</dbReference>
<keyword evidence="2" id="KW-1185">Reference proteome</keyword>
<dbReference type="Pfam" id="PF11553">
    <property type="entry name" value="DUF3231"/>
    <property type="match status" value="2"/>
</dbReference>
<dbReference type="eggNOG" id="ENOG502Z85B">
    <property type="taxonomic scope" value="Bacteria"/>
</dbReference>
<dbReference type="KEGG" id="dai:Desaci_0639"/>
<dbReference type="Gene3D" id="1.20.1260.10">
    <property type="match status" value="2"/>
</dbReference>
<evidence type="ECO:0008006" key="3">
    <source>
        <dbReference type="Google" id="ProtNLM"/>
    </source>
</evidence>
<accession>I4D1M7</accession>
<evidence type="ECO:0000313" key="2">
    <source>
        <dbReference type="Proteomes" id="UP000002892"/>
    </source>
</evidence>
<evidence type="ECO:0000313" key="1">
    <source>
        <dbReference type="EMBL" id="AFM39701.1"/>
    </source>
</evidence>
<dbReference type="EMBL" id="CP003639">
    <property type="protein sequence ID" value="AFM39701.1"/>
    <property type="molecule type" value="Genomic_DNA"/>
</dbReference>
<organism evidence="1 2">
    <name type="scientific">Desulfosporosinus acidiphilus (strain DSM 22704 / JCM 16185 / SJ4)</name>
    <dbReference type="NCBI Taxonomy" id="646529"/>
    <lineage>
        <taxon>Bacteria</taxon>
        <taxon>Bacillati</taxon>
        <taxon>Bacillota</taxon>
        <taxon>Clostridia</taxon>
        <taxon>Eubacteriales</taxon>
        <taxon>Desulfitobacteriaceae</taxon>
        <taxon>Desulfosporosinus</taxon>
    </lineage>
</organism>
<proteinExistence type="predicted"/>
<dbReference type="HOGENOM" id="CLU_068841_0_0_9"/>
<dbReference type="STRING" id="646529.Desaci_0639"/>
<dbReference type="AlphaFoldDB" id="I4D1M7"/>
<dbReference type="OrthoDB" id="1675670at2"/>
<sequence>MENLNEIQQSTLEQLPFGNYQHNLSDIPPTASDIGHLWTGYMAETMSVCMLKHITEQTKDPDIKPILQQALDLSTERVKSMENLYTSIHHPIPIGFGEKDVDASAPGLFSEAFGLIYTRLMSLYVVEHYLLALTRSPRSDFRQIYLNAITSSSNLIEKTTNVLLAKGLLPKSPIIVVPDQLKLVDDKNYYGSIFGGKRTLNAVEISHLYHCIVIKMVFSTLNLGFAQVTKSKDIKKYFERGKQIDSEHTKILGSILQEENLTIPMPGEFQVSDSKHSPYSEKLMLFHSTVVTSYSTLSDAFALTSSARKDLVTAFSRLSIESLEYAKHGADLLIENNWLERIPETVNRKELIH</sequence>
<dbReference type="InterPro" id="IPR021617">
    <property type="entry name" value="DUF3231"/>
</dbReference>